<dbReference type="Gene3D" id="2.60.40.1120">
    <property type="entry name" value="Carboxypeptidase-like, regulatory domain"/>
    <property type="match status" value="3"/>
</dbReference>
<comment type="caution">
    <text evidence="16">The sequence shown here is derived from an EMBL/GenBank/DDBJ whole genome shotgun (WGS) entry which is preliminary data.</text>
</comment>
<gene>
    <name evidence="16" type="primary">Nomo1</name>
    <name evidence="16" type="ORF">E2C01_022487</name>
</gene>
<comment type="subcellular location">
    <subcellularLocation>
        <location evidence="1">Endoplasmic reticulum membrane</location>
        <topology evidence="1">Single-pass type I membrane protein</topology>
    </subcellularLocation>
</comment>
<keyword evidence="4" id="KW-0256">Endoplasmic reticulum</keyword>
<name>A0A5B7E7V0_PORTR</name>
<evidence type="ECO:0000259" key="12">
    <source>
        <dbReference type="Pfam" id="PF22904"/>
    </source>
</evidence>
<evidence type="ECO:0000256" key="7">
    <source>
        <dbReference type="SAM" id="MobiDB-lite"/>
    </source>
</evidence>
<evidence type="ECO:0000256" key="6">
    <source>
        <dbReference type="ARBA" id="ARBA00023136"/>
    </source>
</evidence>
<keyword evidence="6 8" id="KW-0472">Membrane</keyword>
<evidence type="ECO:0000259" key="11">
    <source>
        <dbReference type="Pfam" id="PF22902"/>
    </source>
</evidence>
<feature type="domain" description="NOMO-like ninth beta-sandwich" evidence="11">
    <location>
        <begin position="669"/>
        <end position="738"/>
    </location>
</feature>
<evidence type="ECO:0000259" key="13">
    <source>
        <dbReference type="Pfam" id="PF23141"/>
    </source>
</evidence>
<dbReference type="GO" id="GO:0030246">
    <property type="term" value="F:carbohydrate binding"/>
    <property type="evidence" value="ECO:0007669"/>
    <property type="project" value="InterPro"/>
</dbReference>
<reference evidence="16 17" key="1">
    <citation type="submission" date="2019-05" db="EMBL/GenBank/DDBJ databases">
        <title>Another draft genome of Portunus trituberculatus and its Hox gene families provides insights of decapod evolution.</title>
        <authorList>
            <person name="Jeong J.-H."/>
            <person name="Song I."/>
            <person name="Kim S."/>
            <person name="Choi T."/>
            <person name="Kim D."/>
            <person name="Ryu S."/>
            <person name="Kim W."/>
        </authorList>
    </citation>
    <scope>NUCLEOTIDE SEQUENCE [LARGE SCALE GENOMIC DNA]</scope>
    <source>
        <tissue evidence="16">Muscle</tissue>
    </source>
</reference>
<keyword evidence="2 8" id="KW-0812">Transmembrane</keyword>
<sequence length="1023" mass="110900">MPAIRWLPPSLLLFTFLWTLCLGNDFLGCGGYVRSDVDINYAQVGVKLYTKQGNLKYETECAPNNGYYFMPIYDKGQYIIKVSPPSGWSFDPEEVSVTIDGETDACSQGKDINFHFKGFAVIGKVTVEVADENGDAGASIVVGGYSLSGSVITDGQPTSGVNFILHSQDALAAQPACTLGSPAGYENTLGLPAVCYVVSDAAGSFTFGLVSPGVYMLAPYFHSPTTKYEVTPSKLEVVVAHNDFVLQQPFKVEGFSMSGRVTKSPGGEVIAGAKVLLDKVRAAVTDENGLYYFENIQSGKHKIKVTADKLEFEEATVNISPKQPVVGDLSPVKYEVCFSVTVEKTASHSGPWTIKITGDAKAIQTLQTDVDGRGCSFLTPGSYSASVKLSQAADEAGMRFGPLEHLFSVVSDPIGELAFSQFLGEISGRISCLEECPTLTVTLQPAQGRSGAPTSVTAKDGVFSISEVVPGSYLLSVQKDDWCWKLKTIPVTVNTQNVEVSLEQVGYQLTLASSHETTLSYTTTTGASGTIVAQRGSTLVCMSGPGVYTLTPVGCHKFGSTQINWNTSTPNLVTLSATKHQLTGTVRATEVAPFTVEVHSGSKTVLGPLNPSSEDPHLYFFELWVREGETITLTPGSPTNLYQYEPSSHTLTMPADCVLNAVTFRAERALFIHGKITPPVSGVTVTVEGSGKVYTYTSDADGKYVAGPLDNSVEYSVSAEKRGYVMNALSEKGHFEAYKLAEIVVEVKDEDGTPLPGVLLSMSGGKSYRQNSLTENDGTIAFLSLTPGDYFLRPMMKEYMFEPASKMCQYELRLKKGNGINLHVQRTLPSTRSVHADNKDVRDLKLIVLRPFNQMDVAAKVDTDPQHLSSLVAQLYREDLPDSPIQTIKLGLHPYFMLPPMTADRRTYFLRLESNLPSSQYQYSVSEVSFVADSAFKHLNLSFKPTLRSVDAEMSQGTVVGFATAIILVMLAFNYDKMGSLMEKVSHVVTTVTAPRVVQKSSSAMSEVPSTETGRKRVKPRKV</sequence>
<dbReference type="InterPro" id="IPR008969">
    <property type="entry name" value="CarboxyPept-like_regulatory"/>
</dbReference>
<evidence type="ECO:0000256" key="2">
    <source>
        <dbReference type="ARBA" id="ARBA00022692"/>
    </source>
</evidence>
<dbReference type="Pfam" id="PF23192">
    <property type="entry name" value="NOMO_12th"/>
    <property type="match status" value="1"/>
</dbReference>
<dbReference type="InterPro" id="IPR051417">
    <property type="entry name" value="SDr/BOS_complex"/>
</dbReference>
<dbReference type="OrthoDB" id="10263633at2759"/>
<evidence type="ECO:0000256" key="8">
    <source>
        <dbReference type="SAM" id="Phobius"/>
    </source>
</evidence>
<dbReference type="Proteomes" id="UP000324222">
    <property type="component" value="Unassembled WGS sequence"/>
</dbReference>
<dbReference type="Pfam" id="PF22902">
    <property type="entry name" value="NOMO1-like_9th"/>
    <property type="match status" value="1"/>
</dbReference>
<dbReference type="InterPro" id="IPR055074">
    <property type="entry name" value="NOMO1-3_2nd"/>
</dbReference>
<protein>
    <submittedName>
        <fullName evidence="16">Nodal modulator 1</fullName>
    </submittedName>
</protein>
<feature type="domain" description="NOMO second beta-sandwich" evidence="12">
    <location>
        <begin position="438"/>
        <end position="501"/>
    </location>
</feature>
<evidence type="ECO:0000256" key="9">
    <source>
        <dbReference type="SAM" id="SignalP"/>
    </source>
</evidence>
<feature type="chain" id="PRO_5022841950" evidence="9">
    <location>
        <begin position="24"/>
        <end position="1023"/>
    </location>
</feature>
<evidence type="ECO:0000259" key="10">
    <source>
        <dbReference type="Pfam" id="PF22898"/>
    </source>
</evidence>
<proteinExistence type="predicted"/>
<evidence type="ECO:0000256" key="3">
    <source>
        <dbReference type="ARBA" id="ARBA00022729"/>
    </source>
</evidence>
<evidence type="ECO:0000259" key="14">
    <source>
        <dbReference type="Pfam" id="PF23192"/>
    </source>
</evidence>
<feature type="signal peptide" evidence="9">
    <location>
        <begin position="1"/>
        <end position="23"/>
    </location>
</feature>
<organism evidence="16 17">
    <name type="scientific">Portunus trituberculatus</name>
    <name type="common">Swimming crab</name>
    <name type="synonym">Neptunus trituberculatus</name>
    <dbReference type="NCBI Taxonomy" id="210409"/>
    <lineage>
        <taxon>Eukaryota</taxon>
        <taxon>Metazoa</taxon>
        <taxon>Ecdysozoa</taxon>
        <taxon>Arthropoda</taxon>
        <taxon>Crustacea</taxon>
        <taxon>Multicrustacea</taxon>
        <taxon>Malacostraca</taxon>
        <taxon>Eumalacostraca</taxon>
        <taxon>Eucarida</taxon>
        <taxon>Decapoda</taxon>
        <taxon>Pleocyemata</taxon>
        <taxon>Brachyura</taxon>
        <taxon>Eubrachyura</taxon>
        <taxon>Portunoidea</taxon>
        <taxon>Portunidae</taxon>
        <taxon>Portuninae</taxon>
        <taxon>Portunus</taxon>
    </lineage>
</organism>
<dbReference type="Pfam" id="PF13620">
    <property type="entry name" value="CarboxypepD_reg"/>
    <property type="match status" value="1"/>
</dbReference>
<dbReference type="InterPro" id="IPR013784">
    <property type="entry name" value="Carb-bd-like_fold"/>
</dbReference>
<dbReference type="SUPFAM" id="SSF49452">
    <property type="entry name" value="Starch-binding domain-like"/>
    <property type="match status" value="3"/>
</dbReference>
<evidence type="ECO:0000256" key="4">
    <source>
        <dbReference type="ARBA" id="ARBA00022824"/>
    </source>
</evidence>
<feature type="domain" description="NOMO C-terminal transthyretin-like" evidence="14">
    <location>
        <begin position="853"/>
        <end position="945"/>
    </location>
</feature>
<evidence type="ECO:0000259" key="15">
    <source>
        <dbReference type="Pfam" id="PF23194"/>
    </source>
</evidence>
<dbReference type="PANTHER" id="PTHR23303:SF14">
    <property type="entry name" value="BOS COMPLEX SUBUNIT NOMO1-RELATED"/>
    <property type="match status" value="1"/>
</dbReference>
<feature type="domain" description="NOMO-like N-terminal beta-sandwich" evidence="10">
    <location>
        <begin position="31"/>
        <end position="114"/>
    </location>
</feature>
<evidence type="ECO:0000313" key="16">
    <source>
        <dbReference type="EMBL" id="MPC29263.1"/>
    </source>
</evidence>
<feature type="transmembrane region" description="Helical" evidence="8">
    <location>
        <begin position="954"/>
        <end position="975"/>
    </location>
</feature>
<keyword evidence="5 8" id="KW-1133">Transmembrane helix</keyword>
<dbReference type="GO" id="GO:0005789">
    <property type="term" value="C:endoplasmic reticulum membrane"/>
    <property type="evidence" value="ECO:0007669"/>
    <property type="project" value="UniProtKB-SubCell"/>
</dbReference>
<feature type="region of interest" description="Disordered" evidence="7">
    <location>
        <begin position="1000"/>
        <end position="1023"/>
    </location>
</feature>
<dbReference type="InterPro" id="IPR056190">
    <property type="entry name" value="NOMO_5th"/>
</dbReference>
<dbReference type="PANTHER" id="PTHR23303">
    <property type="entry name" value="CARBOXYPEPTIDASE REGULATORY REGION-CONTAINING"/>
    <property type="match status" value="1"/>
</dbReference>
<keyword evidence="17" id="KW-1185">Reference proteome</keyword>
<feature type="domain" description="NOMO seventh transthyretin-like" evidence="13">
    <location>
        <begin position="509"/>
        <end position="579"/>
    </location>
</feature>
<dbReference type="Pfam" id="PF22898">
    <property type="entry name" value="NOMO1-like_1st"/>
    <property type="match status" value="1"/>
</dbReference>
<dbReference type="EMBL" id="VSRR010002043">
    <property type="protein sequence ID" value="MPC29263.1"/>
    <property type="molecule type" value="Genomic_DNA"/>
</dbReference>
<keyword evidence="3 9" id="KW-0732">Signal</keyword>
<dbReference type="Pfam" id="PF23141">
    <property type="entry name" value="Ig_NOMO"/>
    <property type="match status" value="1"/>
</dbReference>
<dbReference type="InterPro" id="IPR055073">
    <property type="entry name" value="NOMO1-like_9th"/>
</dbReference>
<feature type="compositionally biased region" description="Polar residues" evidence="7">
    <location>
        <begin position="1000"/>
        <end position="1012"/>
    </location>
</feature>
<dbReference type="Pfam" id="PF23194">
    <property type="entry name" value="NOMO_5th"/>
    <property type="match status" value="1"/>
</dbReference>
<evidence type="ECO:0000313" key="17">
    <source>
        <dbReference type="Proteomes" id="UP000324222"/>
    </source>
</evidence>
<dbReference type="AlphaFoldDB" id="A0A5B7E7V0"/>
<evidence type="ECO:0000256" key="5">
    <source>
        <dbReference type="ARBA" id="ARBA00022989"/>
    </source>
</evidence>
<accession>A0A5B7E7V0</accession>
<dbReference type="SUPFAM" id="SSF49464">
    <property type="entry name" value="Carboxypeptidase regulatory domain-like"/>
    <property type="match status" value="1"/>
</dbReference>
<dbReference type="InterPro" id="IPR056319">
    <property type="entry name" value="NOMO_7th"/>
</dbReference>
<dbReference type="InterPro" id="IPR056191">
    <property type="entry name" value="NOMO_12th"/>
</dbReference>
<dbReference type="Pfam" id="PF22904">
    <property type="entry name" value="NOMO1-like_2nd"/>
    <property type="match status" value="1"/>
</dbReference>
<feature type="domain" description="NOMO fifth transthyretin-like" evidence="15">
    <location>
        <begin position="336"/>
        <end position="419"/>
    </location>
</feature>
<evidence type="ECO:0000256" key="1">
    <source>
        <dbReference type="ARBA" id="ARBA00004115"/>
    </source>
</evidence>
<dbReference type="InterPro" id="IPR055075">
    <property type="entry name" value="NOMO-like_N"/>
</dbReference>